<sequence>MLRIVLYKKLLARIDDDMENFDKAWGQLNTMSKQITIKDCGNTSRFRSSQRPKNSTLTADATGRADEPQQADLASVLSELQSLRTMASLINTEISSVDGLGNKLDNVEKRLTEMNSSVIAVQGSFADLEKNITANAKWLTEAKSWIGTAEDDLNCVRVQLVDAAKRIAYLESKTEDLENRGRRKNLRLVGLPESTEKNRPLVGFIQQM</sequence>
<feature type="compositionally biased region" description="Polar residues" evidence="1">
    <location>
        <begin position="42"/>
        <end position="59"/>
    </location>
</feature>
<feature type="region of interest" description="Disordered" evidence="1">
    <location>
        <begin position="42"/>
        <end position="65"/>
    </location>
</feature>
<evidence type="ECO:0000313" key="2">
    <source>
        <dbReference type="EMBL" id="MEQ2212359.1"/>
    </source>
</evidence>
<accession>A0ABV0RVR2</accession>
<evidence type="ECO:0000256" key="1">
    <source>
        <dbReference type="SAM" id="MobiDB-lite"/>
    </source>
</evidence>
<gene>
    <name evidence="2" type="ORF">XENOCAPTIV_029727</name>
</gene>
<protein>
    <submittedName>
        <fullName evidence="2">Uncharacterized protein</fullName>
    </submittedName>
</protein>
<reference evidence="2 3" key="1">
    <citation type="submission" date="2021-06" db="EMBL/GenBank/DDBJ databases">
        <authorList>
            <person name="Palmer J.M."/>
        </authorList>
    </citation>
    <scope>NUCLEOTIDE SEQUENCE [LARGE SCALE GENOMIC DNA]</scope>
    <source>
        <strain evidence="2 3">XC_2019</strain>
        <tissue evidence="2">Muscle</tissue>
    </source>
</reference>
<comment type="caution">
    <text evidence="2">The sequence shown here is derived from an EMBL/GenBank/DDBJ whole genome shotgun (WGS) entry which is preliminary data.</text>
</comment>
<name>A0ABV0RVR2_9TELE</name>
<organism evidence="2 3">
    <name type="scientific">Xenoophorus captivus</name>
    <dbReference type="NCBI Taxonomy" id="1517983"/>
    <lineage>
        <taxon>Eukaryota</taxon>
        <taxon>Metazoa</taxon>
        <taxon>Chordata</taxon>
        <taxon>Craniata</taxon>
        <taxon>Vertebrata</taxon>
        <taxon>Euteleostomi</taxon>
        <taxon>Actinopterygii</taxon>
        <taxon>Neopterygii</taxon>
        <taxon>Teleostei</taxon>
        <taxon>Neoteleostei</taxon>
        <taxon>Acanthomorphata</taxon>
        <taxon>Ovalentaria</taxon>
        <taxon>Atherinomorphae</taxon>
        <taxon>Cyprinodontiformes</taxon>
        <taxon>Goodeidae</taxon>
        <taxon>Xenoophorus</taxon>
    </lineage>
</organism>
<proteinExistence type="predicted"/>
<dbReference type="Proteomes" id="UP001434883">
    <property type="component" value="Unassembled WGS sequence"/>
</dbReference>
<dbReference type="InterPro" id="IPR004244">
    <property type="entry name" value="Transposase_22"/>
</dbReference>
<dbReference type="PANTHER" id="PTHR11505">
    <property type="entry name" value="L1 TRANSPOSABLE ELEMENT-RELATED"/>
    <property type="match status" value="1"/>
</dbReference>
<keyword evidence="3" id="KW-1185">Reference proteome</keyword>
<dbReference type="EMBL" id="JAHRIN010059695">
    <property type="protein sequence ID" value="MEQ2212359.1"/>
    <property type="molecule type" value="Genomic_DNA"/>
</dbReference>
<dbReference type="Gene3D" id="1.20.5.340">
    <property type="match status" value="1"/>
</dbReference>
<evidence type="ECO:0000313" key="3">
    <source>
        <dbReference type="Proteomes" id="UP001434883"/>
    </source>
</evidence>